<dbReference type="EMBL" id="CM046400">
    <property type="protein sequence ID" value="KAI8524202.1"/>
    <property type="molecule type" value="Genomic_DNA"/>
</dbReference>
<proteinExistence type="predicted"/>
<sequence>MIQCKQDESRCQTDARQQLILSNCGIIVCDIMKYFVLKEEVQDTISDEDCNKIRAEILEAFITDEEGSWQSQYAEDIRREETSSKMKRKRGQSSSRMKEIQAE</sequence>
<comment type="caution">
    <text evidence="1">The sequence shown here is derived from an EMBL/GenBank/DDBJ whole genome shotgun (WGS) entry which is preliminary data.</text>
</comment>
<dbReference type="Proteomes" id="UP001062846">
    <property type="component" value="Chromosome 13"/>
</dbReference>
<evidence type="ECO:0000313" key="2">
    <source>
        <dbReference type="Proteomes" id="UP001062846"/>
    </source>
</evidence>
<organism evidence="1 2">
    <name type="scientific">Rhododendron molle</name>
    <name type="common">Chinese azalea</name>
    <name type="synonym">Azalea mollis</name>
    <dbReference type="NCBI Taxonomy" id="49168"/>
    <lineage>
        <taxon>Eukaryota</taxon>
        <taxon>Viridiplantae</taxon>
        <taxon>Streptophyta</taxon>
        <taxon>Embryophyta</taxon>
        <taxon>Tracheophyta</taxon>
        <taxon>Spermatophyta</taxon>
        <taxon>Magnoliopsida</taxon>
        <taxon>eudicotyledons</taxon>
        <taxon>Gunneridae</taxon>
        <taxon>Pentapetalae</taxon>
        <taxon>asterids</taxon>
        <taxon>Ericales</taxon>
        <taxon>Ericaceae</taxon>
        <taxon>Ericoideae</taxon>
        <taxon>Rhodoreae</taxon>
        <taxon>Rhododendron</taxon>
    </lineage>
</organism>
<gene>
    <name evidence="1" type="ORF">RHMOL_Rhmol13G0131700</name>
</gene>
<name>A0ACC0L744_RHOML</name>
<keyword evidence="2" id="KW-1185">Reference proteome</keyword>
<accession>A0ACC0L744</accession>
<protein>
    <submittedName>
        <fullName evidence="1">Uncharacterized protein</fullName>
    </submittedName>
</protein>
<evidence type="ECO:0000313" key="1">
    <source>
        <dbReference type="EMBL" id="KAI8524202.1"/>
    </source>
</evidence>
<reference evidence="1" key="1">
    <citation type="submission" date="2022-02" db="EMBL/GenBank/DDBJ databases">
        <title>Plant Genome Project.</title>
        <authorList>
            <person name="Zhang R.-G."/>
        </authorList>
    </citation>
    <scope>NUCLEOTIDE SEQUENCE</scope>
    <source>
        <strain evidence="1">AT1</strain>
    </source>
</reference>